<evidence type="ECO:0008006" key="4">
    <source>
        <dbReference type="Google" id="ProtNLM"/>
    </source>
</evidence>
<proteinExistence type="predicted"/>
<accession>A0ABU6RP43</accession>
<reference evidence="2 3" key="1">
    <citation type="journal article" date="2023" name="Plants (Basel)">
        <title>Bridging the Gap: Combining Genomics and Transcriptomics Approaches to Understand Stylosanthes scabra, an Orphan Legume from the Brazilian Caatinga.</title>
        <authorList>
            <person name="Ferreira-Neto J.R.C."/>
            <person name="da Silva M.D."/>
            <person name="Binneck E."/>
            <person name="de Melo N.F."/>
            <person name="da Silva R.H."/>
            <person name="de Melo A.L.T.M."/>
            <person name="Pandolfi V."/>
            <person name="Bustamante F.O."/>
            <person name="Brasileiro-Vidal A.C."/>
            <person name="Benko-Iseppon A.M."/>
        </authorList>
    </citation>
    <scope>NUCLEOTIDE SEQUENCE [LARGE SCALE GENOMIC DNA]</scope>
    <source>
        <tissue evidence="2">Leaves</tissue>
    </source>
</reference>
<comment type="caution">
    <text evidence="2">The sequence shown here is derived from an EMBL/GenBank/DDBJ whole genome shotgun (WGS) entry which is preliminary data.</text>
</comment>
<protein>
    <recommendedName>
        <fullName evidence="4">RNase H type-1 domain-containing protein</fullName>
    </recommendedName>
</protein>
<name>A0ABU6RP43_9FABA</name>
<evidence type="ECO:0000313" key="3">
    <source>
        <dbReference type="Proteomes" id="UP001341840"/>
    </source>
</evidence>
<evidence type="ECO:0000256" key="1">
    <source>
        <dbReference type="SAM" id="MobiDB-lite"/>
    </source>
</evidence>
<dbReference type="Proteomes" id="UP001341840">
    <property type="component" value="Unassembled WGS sequence"/>
</dbReference>
<gene>
    <name evidence="2" type="ORF">PIB30_069394</name>
</gene>
<organism evidence="2 3">
    <name type="scientific">Stylosanthes scabra</name>
    <dbReference type="NCBI Taxonomy" id="79078"/>
    <lineage>
        <taxon>Eukaryota</taxon>
        <taxon>Viridiplantae</taxon>
        <taxon>Streptophyta</taxon>
        <taxon>Embryophyta</taxon>
        <taxon>Tracheophyta</taxon>
        <taxon>Spermatophyta</taxon>
        <taxon>Magnoliopsida</taxon>
        <taxon>eudicotyledons</taxon>
        <taxon>Gunneridae</taxon>
        <taxon>Pentapetalae</taxon>
        <taxon>rosids</taxon>
        <taxon>fabids</taxon>
        <taxon>Fabales</taxon>
        <taxon>Fabaceae</taxon>
        <taxon>Papilionoideae</taxon>
        <taxon>50 kb inversion clade</taxon>
        <taxon>dalbergioids sensu lato</taxon>
        <taxon>Dalbergieae</taxon>
        <taxon>Pterocarpus clade</taxon>
        <taxon>Stylosanthes</taxon>
    </lineage>
</organism>
<feature type="region of interest" description="Disordered" evidence="1">
    <location>
        <begin position="1"/>
        <end position="34"/>
    </location>
</feature>
<dbReference type="EMBL" id="JASCZI010030969">
    <property type="protein sequence ID" value="MED6125538.1"/>
    <property type="molecule type" value="Genomic_DNA"/>
</dbReference>
<keyword evidence="3" id="KW-1185">Reference proteome</keyword>
<sequence>MGVFSEASIAMEPPQIRNRQPPPGSTSPSSWSCPSPGRYKLNVDAAVINGGRSAAGIVIRDGDGMVVRAATRLSPFTDAHGFALSPNMLSMVAEDAVVLSPY</sequence>
<evidence type="ECO:0000313" key="2">
    <source>
        <dbReference type="EMBL" id="MED6125538.1"/>
    </source>
</evidence>